<name>A0A1S9PH73_9SPHI</name>
<feature type="chain" id="PRO_5012006739" evidence="1">
    <location>
        <begin position="18"/>
        <end position="93"/>
    </location>
</feature>
<evidence type="ECO:0000313" key="2">
    <source>
        <dbReference type="EMBL" id="OOQ60300.1"/>
    </source>
</evidence>
<dbReference type="EMBL" id="MBTF01000008">
    <property type="protein sequence ID" value="OOQ60300.1"/>
    <property type="molecule type" value="Genomic_DNA"/>
</dbReference>
<protein>
    <submittedName>
        <fullName evidence="2">Uncharacterized protein</fullName>
    </submittedName>
</protein>
<accession>A0A1S9PH73</accession>
<evidence type="ECO:0000313" key="3">
    <source>
        <dbReference type="Proteomes" id="UP000189739"/>
    </source>
</evidence>
<evidence type="ECO:0000256" key="1">
    <source>
        <dbReference type="SAM" id="SignalP"/>
    </source>
</evidence>
<dbReference type="Proteomes" id="UP000189739">
    <property type="component" value="Unassembled WGS sequence"/>
</dbReference>
<gene>
    <name evidence="2" type="ORF">BC343_26470</name>
</gene>
<sequence length="93" mass="9394">MGLLALAAIAGAGSAFAINHPKPRVGALYYAKLIAPGQSVWTTTQPDADCTRTSALACTITSTSSGVTSLPANTFPAQKTIVHGNGLARVANP</sequence>
<comment type="caution">
    <text evidence="2">The sequence shown here is derived from an EMBL/GenBank/DDBJ whole genome shotgun (WGS) entry which is preliminary data.</text>
</comment>
<keyword evidence="3" id="KW-1185">Reference proteome</keyword>
<feature type="signal peptide" evidence="1">
    <location>
        <begin position="1"/>
        <end position="17"/>
    </location>
</feature>
<proteinExistence type="predicted"/>
<dbReference type="AlphaFoldDB" id="A0A1S9PH73"/>
<keyword evidence="1" id="KW-0732">Signal</keyword>
<reference evidence="2 3" key="1">
    <citation type="submission" date="2016-07" db="EMBL/GenBank/DDBJ databases">
        <title>Genomic analysis of zinc-resistant bacterium Mucilaginibacter pedocola TBZ30.</title>
        <authorList>
            <person name="Huang J."/>
            <person name="Tang J."/>
        </authorList>
    </citation>
    <scope>NUCLEOTIDE SEQUENCE [LARGE SCALE GENOMIC DNA]</scope>
    <source>
        <strain evidence="2 3">TBZ30</strain>
    </source>
</reference>
<organism evidence="2 3">
    <name type="scientific">Mucilaginibacter pedocola</name>
    <dbReference type="NCBI Taxonomy" id="1792845"/>
    <lineage>
        <taxon>Bacteria</taxon>
        <taxon>Pseudomonadati</taxon>
        <taxon>Bacteroidota</taxon>
        <taxon>Sphingobacteriia</taxon>
        <taxon>Sphingobacteriales</taxon>
        <taxon>Sphingobacteriaceae</taxon>
        <taxon>Mucilaginibacter</taxon>
    </lineage>
</organism>
<dbReference type="STRING" id="1792845.BC343_26470"/>